<name>A0A158PF36_ANGCS</name>
<reference evidence="4" key="1">
    <citation type="submission" date="2016-04" db="UniProtKB">
        <authorList>
            <consortium name="WormBaseParasite"/>
        </authorList>
    </citation>
    <scope>IDENTIFICATION</scope>
</reference>
<dbReference type="STRING" id="334426.A0A158PF36"/>
<evidence type="ECO:0000313" key="2">
    <source>
        <dbReference type="EMBL" id="VDM54396.1"/>
    </source>
</evidence>
<feature type="region of interest" description="Disordered" evidence="1">
    <location>
        <begin position="241"/>
        <end position="323"/>
    </location>
</feature>
<reference evidence="2 3" key="2">
    <citation type="submission" date="2018-11" db="EMBL/GenBank/DDBJ databases">
        <authorList>
            <consortium name="Pathogen Informatics"/>
        </authorList>
    </citation>
    <scope>NUCLEOTIDE SEQUENCE [LARGE SCALE GENOMIC DNA]</scope>
    <source>
        <strain evidence="2 3">Costa Rica</strain>
    </source>
</reference>
<feature type="compositionally biased region" description="Low complexity" evidence="1">
    <location>
        <begin position="274"/>
        <end position="297"/>
    </location>
</feature>
<protein>
    <submittedName>
        <fullName evidence="4">WH1 domain-containing protein</fullName>
    </submittedName>
</protein>
<dbReference type="WBParaSite" id="ACOC_0000281001-mRNA-1">
    <property type="protein sequence ID" value="ACOC_0000281001-mRNA-1"/>
    <property type="gene ID" value="ACOC_0000281001"/>
</dbReference>
<feature type="compositionally biased region" description="Polar residues" evidence="1">
    <location>
        <begin position="247"/>
        <end position="256"/>
    </location>
</feature>
<dbReference type="EMBL" id="UYYA01000642">
    <property type="protein sequence ID" value="VDM54396.1"/>
    <property type="molecule type" value="Genomic_DNA"/>
</dbReference>
<evidence type="ECO:0000313" key="3">
    <source>
        <dbReference type="Proteomes" id="UP000267027"/>
    </source>
</evidence>
<gene>
    <name evidence="2" type="ORF">ACOC_LOCUS2811</name>
</gene>
<dbReference type="AlphaFoldDB" id="A0A158PF36"/>
<dbReference type="OrthoDB" id="25414at2759"/>
<evidence type="ECO:0000256" key="1">
    <source>
        <dbReference type="SAM" id="MobiDB-lite"/>
    </source>
</evidence>
<keyword evidence="3" id="KW-1185">Reference proteome</keyword>
<accession>A0A158PF36</accession>
<proteinExistence type="predicted"/>
<evidence type="ECO:0000313" key="4">
    <source>
        <dbReference type="WBParaSite" id="ACOC_0000281001-mRNA-1"/>
    </source>
</evidence>
<organism evidence="4">
    <name type="scientific">Angiostrongylus costaricensis</name>
    <name type="common">Nematode worm</name>
    <dbReference type="NCBI Taxonomy" id="334426"/>
    <lineage>
        <taxon>Eukaryota</taxon>
        <taxon>Metazoa</taxon>
        <taxon>Ecdysozoa</taxon>
        <taxon>Nematoda</taxon>
        <taxon>Chromadorea</taxon>
        <taxon>Rhabditida</taxon>
        <taxon>Rhabditina</taxon>
        <taxon>Rhabditomorpha</taxon>
        <taxon>Strongyloidea</taxon>
        <taxon>Metastrongylidae</taxon>
        <taxon>Angiostrongylus</taxon>
    </lineage>
</organism>
<dbReference type="Proteomes" id="UP000267027">
    <property type="component" value="Unassembled WGS sequence"/>
</dbReference>
<sequence>MASADLIRHQPYTVSEKKGIYFATIYWQFKSDLTKSDTIHGSFRFLIIVDLTTFEKEPTVDRAPPAFNGSEFVGYTLTTSSGVCCRWTSFWRDRCKNASVRELVIFGMTDFNSTAFMMQLDAFGRPPPPQKLSDGRAVVAKEIASKLDMINLDKQRRIRGDMLVPSGLGMVQLGNSTKVVKRQGIGSEDVQKWRNDVLSVNRPRTNVANQQETVENAREHARKIADLIPKCHNCQVNSEGEDEICTRSDSTANSLPSPLGELTVTTNHERKYSDYSSASSQKSPTPPSQSSFSDYSSTYRLQSSPPYSQRSTSPLKTEVPTRVNVSSVQVNRFSATAGRNASDCRATPSPKQKSDLSLAEILSRKSQMITGQPRNAVGLTKQVRLSDGNSPCGRPPAFRYANFLRTTTYYFECSSLPVIYSVGKKNTFKRLYSEIRSYYSMLSN</sequence>
<feature type="compositionally biased region" description="Polar residues" evidence="1">
    <location>
        <begin position="298"/>
        <end position="315"/>
    </location>
</feature>